<dbReference type="InterPro" id="IPR029397">
    <property type="entry name" value="Tube_Death"/>
</dbReference>
<dbReference type="GO" id="GO:0005524">
    <property type="term" value="F:ATP binding"/>
    <property type="evidence" value="ECO:0007669"/>
    <property type="project" value="UniProtKB-UniRule"/>
</dbReference>
<dbReference type="OMA" id="YWEKRIS"/>
<evidence type="ECO:0000313" key="13">
    <source>
        <dbReference type="EMBL" id="EEB12629.1"/>
    </source>
</evidence>
<evidence type="ECO:0000259" key="12">
    <source>
        <dbReference type="PROSITE" id="PS50011"/>
    </source>
</evidence>
<dbReference type="Gene3D" id="1.10.533.10">
    <property type="entry name" value="Death Domain, Fas"/>
    <property type="match status" value="1"/>
</dbReference>
<reference evidence="14" key="3">
    <citation type="submission" date="2021-02" db="UniProtKB">
        <authorList>
            <consortium name="EnsemblMetazoa"/>
        </authorList>
    </citation>
    <scope>IDENTIFICATION</scope>
    <source>
        <strain evidence="14">USDA</strain>
    </source>
</reference>
<dbReference type="Pfam" id="PF14786">
    <property type="entry name" value="Death_2"/>
    <property type="match status" value="1"/>
</dbReference>
<dbReference type="Proteomes" id="UP000009046">
    <property type="component" value="Unassembled WGS sequence"/>
</dbReference>
<sequence>MNENTEIRKLPAAAIYKLGQILDTENAWQKVMAMIPSDPNDFNSVAKYTPQHIKLIQTAGEKQNKSCTEILFDEWGTSGEVRPNLNTLLQILIKAQFYRAAEFVAVELLKGEPPERPLVGPAAPVKLPSLTQDLDSNFQSGDVIHIPYSTLEQVTNNFNETPLKKCIHGDGVVHFTGHKLGSGAFGTVYFGELENGKQVAVKKLHMTNINLKNQFENEIKVLSEYRHVNLVPLIGFSCDTDDNCLIYEFMSNGSLLDKLQIKIGSPSVCNSLDANKVLNGMVSNCGSPSAILTDKPLGWMKRIEIALDVCEGINFLHNSKKFPLIHRDIKSANILLDHRLTGKLGDFGLVKIKPNLTESKMLTSTVFGTSAYMAPEAFRGDVSVKMDVFSYGVVLLELLTGLPPYDENREGCDLVTYVEDAVDDSIEFLLDKKAGFWNSEIAQKIFTLSQSCLEEKKTRPLIKNVLETLKFIYNDSFESEDSSTA</sequence>
<dbReference type="PROSITE" id="PS00107">
    <property type="entry name" value="PROTEIN_KINASE_ATP"/>
    <property type="match status" value="1"/>
</dbReference>
<keyword evidence="5 10" id="KW-0547">Nucleotide-binding</keyword>
<dbReference type="EMBL" id="DS235152">
    <property type="protein sequence ID" value="EEB12629.1"/>
    <property type="molecule type" value="Genomic_DNA"/>
</dbReference>
<dbReference type="InterPro" id="IPR001245">
    <property type="entry name" value="Ser-Thr/Tyr_kinase_cat_dom"/>
</dbReference>
<dbReference type="eggNOG" id="KOG1187">
    <property type="taxonomic scope" value="Eukaryota"/>
</dbReference>
<reference evidence="13" key="2">
    <citation type="submission" date="2007-04" db="EMBL/GenBank/DDBJ databases">
        <title>The genome of the human body louse.</title>
        <authorList>
            <consortium name="The Human Body Louse Genome Consortium"/>
            <person name="Kirkness E."/>
            <person name="Walenz B."/>
            <person name="Hass B."/>
            <person name="Bruggner R."/>
            <person name="Strausberg R."/>
        </authorList>
    </citation>
    <scope>NUCLEOTIDE SEQUENCE</scope>
    <source>
        <strain evidence="13">USDA</strain>
    </source>
</reference>
<evidence type="ECO:0000256" key="6">
    <source>
        <dbReference type="ARBA" id="ARBA00022777"/>
    </source>
</evidence>
<comment type="catalytic activity">
    <reaction evidence="9">
        <text>L-seryl-[protein] + ATP = O-phospho-L-seryl-[protein] + ADP + H(+)</text>
        <dbReference type="Rhea" id="RHEA:17989"/>
        <dbReference type="Rhea" id="RHEA-COMP:9863"/>
        <dbReference type="Rhea" id="RHEA-COMP:11604"/>
        <dbReference type="ChEBI" id="CHEBI:15378"/>
        <dbReference type="ChEBI" id="CHEBI:29999"/>
        <dbReference type="ChEBI" id="CHEBI:30616"/>
        <dbReference type="ChEBI" id="CHEBI:83421"/>
        <dbReference type="ChEBI" id="CHEBI:456216"/>
        <dbReference type="EC" id="2.7.11.1"/>
    </reaction>
</comment>
<evidence type="ECO:0000256" key="8">
    <source>
        <dbReference type="ARBA" id="ARBA00047899"/>
    </source>
</evidence>
<dbReference type="EMBL" id="AAZO01002255">
    <property type="status" value="NOT_ANNOTATED_CDS"/>
    <property type="molecule type" value="Genomic_DNA"/>
</dbReference>
<dbReference type="OrthoDB" id="4062651at2759"/>
<keyword evidence="7 10" id="KW-0067">ATP-binding</keyword>
<dbReference type="EC" id="2.7.11.1" evidence="2"/>
<dbReference type="CTD" id="8240289"/>
<dbReference type="GO" id="GO:0005886">
    <property type="term" value="C:plasma membrane"/>
    <property type="evidence" value="ECO:0007669"/>
    <property type="project" value="TreeGrafter"/>
</dbReference>
<dbReference type="EnsemblMetazoa" id="PHUM194370-RA">
    <property type="protein sequence ID" value="PHUM194370-PA"/>
    <property type="gene ID" value="PHUM194370"/>
</dbReference>
<keyword evidence="15" id="KW-1185">Reference proteome</keyword>
<protein>
    <recommendedName>
        <fullName evidence="2">non-specific serine/threonine protein kinase</fullName>
        <ecNumber evidence="2">2.7.11.1</ecNumber>
    </recommendedName>
</protein>
<dbReference type="Pfam" id="PF07714">
    <property type="entry name" value="PK_Tyr_Ser-Thr"/>
    <property type="match status" value="1"/>
</dbReference>
<organism>
    <name type="scientific">Pediculus humanus subsp. corporis</name>
    <name type="common">Body louse</name>
    <dbReference type="NCBI Taxonomy" id="121224"/>
    <lineage>
        <taxon>Eukaryota</taxon>
        <taxon>Metazoa</taxon>
        <taxon>Ecdysozoa</taxon>
        <taxon>Arthropoda</taxon>
        <taxon>Hexapoda</taxon>
        <taxon>Insecta</taxon>
        <taxon>Pterygota</taxon>
        <taxon>Neoptera</taxon>
        <taxon>Paraneoptera</taxon>
        <taxon>Psocodea</taxon>
        <taxon>Troctomorpha</taxon>
        <taxon>Phthiraptera</taxon>
        <taxon>Anoplura</taxon>
        <taxon>Pediculidae</taxon>
        <taxon>Pediculus</taxon>
    </lineage>
</organism>
<evidence type="ECO:0000256" key="3">
    <source>
        <dbReference type="ARBA" id="ARBA00022527"/>
    </source>
</evidence>
<dbReference type="SMART" id="SM00220">
    <property type="entry name" value="S_TKc"/>
    <property type="match status" value="1"/>
</dbReference>
<evidence type="ECO:0000256" key="2">
    <source>
        <dbReference type="ARBA" id="ARBA00012513"/>
    </source>
</evidence>
<dbReference type="PROSITE" id="PS50011">
    <property type="entry name" value="PROTEIN_KINASE_DOM"/>
    <property type="match status" value="1"/>
</dbReference>
<dbReference type="InParanoid" id="E0VGX3"/>
<dbReference type="InterPro" id="IPR017441">
    <property type="entry name" value="Protein_kinase_ATP_BS"/>
</dbReference>
<dbReference type="AlphaFoldDB" id="E0VGX3"/>
<dbReference type="InterPro" id="IPR000719">
    <property type="entry name" value="Prot_kinase_dom"/>
</dbReference>
<evidence type="ECO:0000256" key="5">
    <source>
        <dbReference type="ARBA" id="ARBA00022741"/>
    </source>
</evidence>
<evidence type="ECO:0000256" key="9">
    <source>
        <dbReference type="ARBA" id="ARBA00048679"/>
    </source>
</evidence>
<reference evidence="13" key="1">
    <citation type="submission" date="2007-04" db="EMBL/GenBank/DDBJ databases">
        <title>Annotation of Pediculus humanus corporis strain USDA.</title>
        <authorList>
            <person name="Kirkness E."/>
            <person name="Hannick L."/>
            <person name="Hass B."/>
            <person name="Bruggner R."/>
            <person name="Lawson D."/>
            <person name="Bidwell S."/>
            <person name="Joardar V."/>
            <person name="Caler E."/>
            <person name="Walenz B."/>
            <person name="Inman J."/>
            <person name="Schobel S."/>
            <person name="Galinsky K."/>
            <person name="Amedeo P."/>
            <person name="Strausberg R."/>
        </authorList>
    </citation>
    <scope>NUCLEOTIDE SEQUENCE</scope>
    <source>
        <strain evidence="13">USDA</strain>
    </source>
</reference>
<dbReference type="PROSITE" id="PS00108">
    <property type="entry name" value="PROTEIN_KINASE_ST"/>
    <property type="match status" value="1"/>
</dbReference>
<evidence type="ECO:0000256" key="7">
    <source>
        <dbReference type="ARBA" id="ARBA00022840"/>
    </source>
</evidence>
<dbReference type="KEGG" id="phu:Phum_PHUM194370"/>
<dbReference type="InterPro" id="IPR008271">
    <property type="entry name" value="Ser/Thr_kinase_AS"/>
</dbReference>
<dbReference type="VEuPathDB" id="VectorBase:PHUM194370"/>
<evidence type="ECO:0000256" key="11">
    <source>
        <dbReference type="RuleBase" id="RU000304"/>
    </source>
</evidence>
<dbReference type="PANTHER" id="PTHR27001">
    <property type="entry name" value="OS01G0253100 PROTEIN"/>
    <property type="match status" value="1"/>
</dbReference>
<dbReference type="STRING" id="121224.E0VGX3"/>
<dbReference type="GeneID" id="8240289"/>
<feature type="domain" description="Protein kinase" evidence="12">
    <location>
        <begin position="174"/>
        <end position="472"/>
    </location>
</feature>
<dbReference type="PANTHER" id="PTHR27001:SF931">
    <property type="entry name" value="OS11G0664100 PROTEIN"/>
    <property type="match status" value="1"/>
</dbReference>
<gene>
    <name evidence="14" type="primary">8240289</name>
    <name evidence="13" type="ORF">Phum_PHUM194370</name>
</gene>
<keyword evidence="3 11" id="KW-0723">Serine/threonine-protein kinase</keyword>
<dbReference type="GO" id="GO:0004674">
    <property type="term" value="F:protein serine/threonine kinase activity"/>
    <property type="evidence" value="ECO:0007669"/>
    <property type="project" value="UniProtKB-KW"/>
</dbReference>
<dbReference type="InterPro" id="IPR011029">
    <property type="entry name" value="DEATH-like_dom_sf"/>
</dbReference>
<proteinExistence type="inferred from homology"/>
<dbReference type="RefSeq" id="XP_002425367.1">
    <property type="nucleotide sequence ID" value="XM_002425322.1"/>
</dbReference>
<name>E0VGX3_PEDHC</name>
<comment type="similarity">
    <text evidence="1">Belongs to the protein kinase superfamily. TKL Ser/Thr protein kinase family. Pelle subfamily.</text>
</comment>
<keyword evidence="4 13" id="KW-0808">Transferase</keyword>
<feature type="binding site" evidence="10">
    <location>
        <position position="203"/>
    </location>
    <ligand>
        <name>ATP</name>
        <dbReference type="ChEBI" id="CHEBI:30616"/>
    </ligand>
</feature>
<comment type="catalytic activity">
    <reaction evidence="8">
        <text>L-threonyl-[protein] + ATP = O-phospho-L-threonyl-[protein] + ADP + H(+)</text>
        <dbReference type="Rhea" id="RHEA:46608"/>
        <dbReference type="Rhea" id="RHEA-COMP:11060"/>
        <dbReference type="Rhea" id="RHEA-COMP:11605"/>
        <dbReference type="ChEBI" id="CHEBI:15378"/>
        <dbReference type="ChEBI" id="CHEBI:30013"/>
        <dbReference type="ChEBI" id="CHEBI:30616"/>
        <dbReference type="ChEBI" id="CHEBI:61977"/>
        <dbReference type="ChEBI" id="CHEBI:456216"/>
        <dbReference type="EC" id="2.7.11.1"/>
    </reaction>
</comment>
<dbReference type="CDD" id="cd08308">
    <property type="entry name" value="Death_Tube"/>
    <property type="match status" value="1"/>
</dbReference>
<dbReference type="InterPro" id="IPR011009">
    <property type="entry name" value="Kinase-like_dom_sf"/>
</dbReference>
<dbReference type="FunFam" id="1.10.510.10:FF:000754">
    <property type="entry name" value="Interleukin-1 receptor-associated kinase"/>
    <property type="match status" value="1"/>
</dbReference>
<dbReference type="Gene3D" id="1.10.510.10">
    <property type="entry name" value="Transferase(Phosphotransferase) domain 1"/>
    <property type="match status" value="1"/>
</dbReference>
<keyword evidence="6 13" id="KW-0418">Kinase</keyword>
<evidence type="ECO:0000313" key="15">
    <source>
        <dbReference type="Proteomes" id="UP000009046"/>
    </source>
</evidence>
<accession>E0VGX3</accession>
<dbReference type="HOGENOM" id="CLU_000288_21_15_1"/>
<dbReference type="SUPFAM" id="SSF56112">
    <property type="entry name" value="Protein kinase-like (PK-like)"/>
    <property type="match status" value="1"/>
</dbReference>
<evidence type="ECO:0000256" key="10">
    <source>
        <dbReference type="PROSITE-ProRule" id="PRU10141"/>
    </source>
</evidence>
<dbReference type="Gene3D" id="3.30.200.20">
    <property type="entry name" value="Phosphorylase Kinase, domain 1"/>
    <property type="match status" value="1"/>
</dbReference>
<evidence type="ECO:0000256" key="4">
    <source>
        <dbReference type="ARBA" id="ARBA00022679"/>
    </source>
</evidence>
<evidence type="ECO:0000313" key="14">
    <source>
        <dbReference type="EnsemblMetazoa" id="PHUM194370-PA"/>
    </source>
</evidence>
<evidence type="ECO:0000256" key="1">
    <source>
        <dbReference type="ARBA" id="ARBA00008718"/>
    </source>
</evidence>
<dbReference type="SUPFAM" id="SSF47986">
    <property type="entry name" value="DEATH domain"/>
    <property type="match status" value="1"/>
</dbReference>